<feature type="transmembrane region" description="Helical" evidence="7">
    <location>
        <begin position="225"/>
        <end position="246"/>
    </location>
</feature>
<keyword evidence="4 7" id="KW-0472">Membrane</keyword>
<evidence type="ECO:0000256" key="7">
    <source>
        <dbReference type="SAM" id="Phobius"/>
    </source>
</evidence>
<feature type="domain" description="Rhodopsin" evidence="8">
    <location>
        <begin position="51"/>
        <end position="289"/>
    </location>
</feature>
<feature type="region of interest" description="Disordered" evidence="6">
    <location>
        <begin position="299"/>
        <end position="360"/>
    </location>
</feature>
<evidence type="ECO:0000256" key="5">
    <source>
        <dbReference type="ARBA" id="ARBA00038359"/>
    </source>
</evidence>
<protein>
    <recommendedName>
        <fullName evidence="8">Rhodopsin domain-containing protein</fullName>
    </recommendedName>
</protein>
<evidence type="ECO:0000256" key="1">
    <source>
        <dbReference type="ARBA" id="ARBA00004141"/>
    </source>
</evidence>
<dbReference type="Proteomes" id="UP001305414">
    <property type="component" value="Unassembled WGS sequence"/>
</dbReference>
<feature type="transmembrane region" description="Helical" evidence="7">
    <location>
        <begin position="145"/>
        <end position="165"/>
    </location>
</feature>
<name>A0AAN7UCA3_9PEZI</name>
<organism evidence="9 10">
    <name type="scientific">Xylaria bambusicola</name>
    <dbReference type="NCBI Taxonomy" id="326684"/>
    <lineage>
        <taxon>Eukaryota</taxon>
        <taxon>Fungi</taxon>
        <taxon>Dikarya</taxon>
        <taxon>Ascomycota</taxon>
        <taxon>Pezizomycotina</taxon>
        <taxon>Sordariomycetes</taxon>
        <taxon>Xylariomycetidae</taxon>
        <taxon>Xylariales</taxon>
        <taxon>Xylariaceae</taxon>
        <taxon>Xylaria</taxon>
    </lineage>
</organism>
<feature type="transmembrane region" description="Helical" evidence="7">
    <location>
        <begin position="266"/>
        <end position="288"/>
    </location>
</feature>
<evidence type="ECO:0000256" key="6">
    <source>
        <dbReference type="SAM" id="MobiDB-lite"/>
    </source>
</evidence>
<proteinExistence type="inferred from homology"/>
<dbReference type="PANTHER" id="PTHR33048:SF123">
    <property type="entry name" value="INTEGRAL MEMBRANE PROTEIN"/>
    <property type="match status" value="1"/>
</dbReference>
<evidence type="ECO:0000313" key="10">
    <source>
        <dbReference type="Proteomes" id="UP001305414"/>
    </source>
</evidence>
<evidence type="ECO:0000256" key="3">
    <source>
        <dbReference type="ARBA" id="ARBA00022989"/>
    </source>
</evidence>
<feature type="transmembrane region" description="Helical" evidence="7">
    <location>
        <begin position="67"/>
        <end position="86"/>
    </location>
</feature>
<comment type="caution">
    <text evidence="9">The sequence shown here is derived from an EMBL/GenBank/DDBJ whole genome shotgun (WGS) entry which is preliminary data.</text>
</comment>
<dbReference type="PANTHER" id="PTHR33048">
    <property type="entry name" value="PTH11-LIKE INTEGRAL MEMBRANE PROTEIN (AFU_ORTHOLOGUE AFUA_5G11245)"/>
    <property type="match status" value="1"/>
</dbReference>
<dbReference type="Pfam" id="PF20684">
    <property type="entry name" value="Fung_rhodopsin"/>
    <property type="match status" value="1"/>
</dbReference>
<dbReference type="EMBL" id="JAWHQM010000002">
    <property type="protein sequence ID" value="KAK5625653.1"/>
    <property type="molecule type" value="Genomic_DNA"/>
</dbReference>
<sequence>MAGSIYNPEVVALIVLSTILTSISCENLIYQYLQYLLFTKIFRIVIIVISRCIIRFFLIFKPGMDDCMIIGALIFTIAYEAAIYVIKIHGGVGMPITTLSFTQMATFLKATFAIELIYYTIVFCVKASIIFMYQRFAIWNTFKKLCLGTNILLLTFYIVCIATTLGQCTPLEKAWDVTRALPGTCINTTAFFYFTSGFNILTDAWILLLPIPTLRSLKISRHSRYMLYGIFGIGSLATAMSCVRLYSIHIYTLAKDPFKDGVLVNLWSMVEVNIAIVCASIPALKPLVSPRKLLNERRQRRGYSSHITEPLSHRPSKISGFSSTSNSRITKAESTNRVSSPVSLPPEDETSGISLPLQAL</sequence>
<evidence type="ECO:0000256" key="4">
    <source>
        <dbReference type="ARBA" id="ARBA00023136"/>
    </source>
</evidence>
<dbReference type="GO" id="GO:0016020">
    <property type="term" value="C:membrane"/>
    <property type="evidence" value="ECO:0007669"/>
    <property type="project" value="UniProtKB-SubCell"/>
</dbReference>
<comment type="subcellular location">
    <subcellularLocation>
        <location evidence="1">Membrane</location>
        <topology evidence="1">Multi-pass membrane protein</topology>
    </subcellularLocation>
</comment>
<dbReference type="AlphaFoldDB" id="A0AAN7UCA3"/>
<accession>A0AAN7UCA3</accession>
<evidence type="ECO:0000256" key="2">
    <source>
        <dbReference type="ARBA" id="ARBA00022692"/>
    </source>
</evidence>
<evidence type="ECO:0000259" key="8">
    <source>
        <dbReference type="Pfam" id="PF20684"/>
    </source>
</evidence>
<dbReference type="InterPro" id="IPR049326">
    <property type="entry name" value="Rhodopsin_dom_fungi"/>
</dbReference>
<keyword evidence="2 7" id="KW-0812">Transmembrane</keyword>
<feature type="transmembrane region" description="Helical" evidence="7">
    <location>
        <begin position="191"/>
        <end position="213"/>
    </location>
</feature>
<reference evidence="9 10" key="1">
    <citation type="submission" date="2023-10" db="EMBL/GenBank/DDBJ databases">
        <title>Draft genome sequence of Xylaria bambusicola isolate GMP-LS, the root and basal stem rot pathogen of sugarcane in Indonesia.</title>
        <authorList>
            <person name="Selvaraj P."/>
            <person name="Muralishankar V."/>
            <person name="Muruganantham S."/>
            <person name="Sp S."/>
            <person name="Haryani S."/>
            <person name="Lau K.J.X."/>
            <person name="Naqvi N.I."/>
        </authorList>
    </citation>
    <scope>NUCLEOTIDE SEQUENCE [LARGE SCALE GENOMIC DNA]</scope>
    <source>
        <strain evidence="9">GMP-LS</strain>
    </source>
</reference>
<keyword evidence="10" id="KW-1185">Reference proteome</keyword>
<feature type="compositionally biased region" description="Polar residues" evidence="6">
    <location>
        <begin position="319"/>
        <end position="342"/>
    </location>
</feature>
<comment type="similarity">
    <text evidence="5">Belongs to the SAT4 family.</text>
</comment>
<gene>
    <name evidence="9" type="ORF">RRF57_001369</name>
</gene>
<dbReference type="InterPro" id="IPR052337">
    <property type="entry name" value="SAT4-like"/>
</dbReference>
<evidence type="ECO:0000313" key="9">
    <source>
        <dbReference type="EMBL" id="KAK5625653.1"/>
    </source>
</evidence>
<feature type="transmembrane region" description="Helical" evidence="7">
    <location>
        <begin position="106"/>
        <end position="133"/>
    </location>
</feature>
<feature type="transmembrane region" description="Helical" evidence="7">
    <location>
        <begin position="41"/>
        <end position="60"/>
    </location>
</feature>
<keyword evidence="3 7" id="KW-1133">Transmembrane helix</keyword>